<comment type="subcellular location">
    <subcellularLocation>
        <location evidence="2">Secreted</location>
    </subcellularLocation>
</comment>
<comment type="caution">
    <text evidence="7">The sequence shown here is derived from an EMBL/GenBank/DDBJ whole genome shotgun (WGS) entry which is preliminary data.</text>
</comment>
<keyword evidence="8" id="KW-1185">Reference proteome</keyword>
<dbReference type="PANTHER" id="PTHR31703">
    <property type="entry name" value="UPF0669 PROTEIN C6ORF120"/>
    <property type="match status" value="1"/>
</dbReference>
<organism evidence="7 8">
    <name type="scientific">Marmota monax</name>
    <name type="common">Woodchuck</name>
    <dbReference type="NCBI Taxonomy" id="9995"/>
    <lineage>
        <taxon>Eukaryota</taxon>
        <taxon>Metazoa</taxon>
        <taxon>Chordata</taxon>
        <taxon>Craniata</taxon>
        <taxon>Vertebrata</taxon>
        <taxon>Euteleostomi</taxon>
        <taxon>Mammalia</taxon>
        <taxon>Eutheria</taxon>
        <taxon>Euarchontoglires</taxon>
        <taxon>Glires</taxon>
        <taxon>Rodentia</taxon>
        <taxon>Sciuromorpha</taxon>
        <taxon>Sciuridae</taxon>
        <taxon>Xerinae</taxon>
        <taxon>Marmotini</taxon>
        <taxon>Marmota</taxon>
    </lineage>
</organism>
<dbReference type="InterPro" id="IPR031420">
    <property type="entry name" value="UPF0669"/>
</dbReference>
<dbReference type="AlphaFoldDB" id="A0A5E4DBH7"/>
<evidence type="ECO:0000256" key="1">
    <source>
        <dbReference type="ARBA" id="ARBA00003276"/>
    </source>
</evidence>
<name>A0A5E4DBH7_MARMO</name>
<keyword evidence="6" id="KW-0325">Glycoprotein</keyword>
<evidence type="ECO:0000256" key="6">
    <source>
        <dbReference type="ARBA" id="ARBA00023180"/>
    </source>
</evidence>
<dbReference type="Pfam" id="PF17065">
    <property type="entry name" value="UPF0669"/>
    <property type="match status" value="1"/>
</dbReference>
<dbReference type="GO" id="GO:0005576">
    <property type="term" value="C:extracellular region"/>
    <property type="evidence" value="ECO:0007669"/>
    <property type="project" value="UniProtKB-SubCell"/>
</dbReference>
<evidence type="ECO:0000313" key="7">
    <source>
        <dbReference type="EMBL" id="VTJ91634.1"/>
    </source>
</evidence>
<sequence>MTFWKSGSCSTRFWAGNYSDLRLHHEGNMVLKMQRLRAPPRLRAAASHLRQDVAFIPAHFQRPVGRGVYGHPSHHESDFEMEVYFNWTVEQDPFGEATHSADSAEVGQKHA</sequence>
<gene>
    <name evidence="7" type="ORF">MONAX_5E031315</name>
</gene>
<protein>
    <submittedName>
        <fullName evidence="7">Uncharacterized protein</fullName>
    </submittedName>
</protein>
<keyword evidence="5" id="KW-0732">Signal</keyword>
<evidence type="ECO:0000256" key="3">
    <source>
        <dbReference type="ARBA" id="ARBA00008960"/>
    </source>
</evidence>
<dbReference type="PANTHER" id="PTHR31703:SF2">
    <property type="entry name" value="UPF0669 PROTEIN C6ORF120"/>
    <property type="match status" value="1"/>
</dbReference>
<comment type="function">
    <text evidence="1">May be involved in induction of apoptosis in CD4(+) T-cells, but not CD8(+) T-cells or hepatocytes.</text>
</comment>
<dbReference type="Proteomes" id="UP000335636">
    <property type="component" value="Unassembled WGS sequence"/>
</dbReference>
<evidence type="ECO:0000313" key="8">
    <source>
        <dbReference type="Proteomes" id="UP000335636"/>
    </source>
</evidence>
<dbReference type="EMBL" id="CABDUW010010035">
    <property type="protein sequence ID" value="VTJ91634.1"/>
    <property type="molecule type" value="Genomic_DNA"/>
</dbReference>
<reference evidence="7" key="1">
    <citation type="submission" date="2019-04" db="EMBL/GenBank/DDBJ databases">
        <authorList>
            <person name="Alioto T."/>
            <person name="Alioto T."/>
        </authorList>
    </citation>
    <scope>NUCLEOTIDE SEQUENCE [LARGE SCALE GENOMIC DNA]</scope>
</reference>
<evidence type="ECO:0000256" key="2">
    <source>
        <dbReference type="ARBA" id="ARBA00004613"/>
    </source>
</evidence>
<accession>A0A5E4DBH7</accession>
<keyword evidence="4" id="KW-0964">Secreted</keyword>
<evidence type="ECO:0000256" key="5">
    <source>
        <dbReference type="ARBA" id="ARBA00022729"/>
    </source>
</evidence>
<comment type="similarity">
    <text evidence="3">Belongs to the UPF0669 family.</text>
</comment>
<evidence type="ECO:0000256" key="4">
    <source>
        <dbReference type="ARBA" id="ARBA00022525"/>
    </source>
</evidence>
<proteinExistence type="inferred from homology"/>